<dbReference type="RefSeq" id="WP_253742951.1">
    <property type="nucleotide sequence ID" value="NZ_BAABKA010000001.1"/>
</dbReference>
<organism evidence="1 2">
    <name type="scientific">Nonomuraea thailandensis</name>
    <dbReference type="NCBI Taxonomy" id="1188745"/>
    <lineage>
        <taxon>Bacteria</taxon>
        <taxon>Bacillati</taxon>
        <taxon>Actinomycetota</taxon>
        <taxon>Actinomycetes</taxon>
        <taxon>Streptosporangiales</taxon>
        <taxon>Streptosporangiaceae</taxon>
        <taxon>Nonomuraea</taxon>
    </lineage>
</organism>
<gene>
    <name evidence="1" type="ORF">HD597_003208</name>
</gene>
<dbReference type="AlphaFoldDB" id="A0A9X2GL31"/>
<name>A0A9X2GL31_9ACTN</name>
<proteinExistence type="predicted"/>
<keyword evidence="2" id="KW-1185">Reference proteome</keyword>
<sequence>MRPDHLQRFIDDVGLVVGGTDDEHEITARVAELLSALLAGGYRLPAELTRASSERHLTYPLHIAPDESWSLAAVVWDVGQRTKVHSHETWGVAGVYAGVEHEIRYLKPAESAAGAPLVPAGESRWVPGQVTVCCTTDDDVHAVAAVGREPTVGIHVYGGDIGTIRRRAYDPATGACDWFVSGWDSPAR</sequence>
<dbReference type="EMBL" id="JAMZEB010000002">
    <property type="protein sequence ID" value="MCP2356188.1"/>
    <property type="molecule type" value="Genomic_DNA"/>
</dbReference>
<dbReference type="InterPro" id="IPR014710">
    <property type="entry name" value="RmlC-like_jellyroll"/>
</dbReference>
<reference evidence="1" key="1">
    <citation type="submission" date="2022-06" db="EMBL/GenBank/DDBJ databases">
        <title>Sequencing the genomes of 1000 actinobacteria strains.</title>
        <authorList>
            <person name="Klenk H.-P."/>
        </authorList>
    </citation>
    <scope>NUCLEOTIDE SEQUENCE</scope>
    <source>
        <strain evidence="1">DSM 46694</strain>
    </source>
</reference>
<dbReference type="SUPFAM" id="SSF51182">
    <property type="entry name" value="RmlC-like cupins"/>
    <property type="match status" value="1"/>
</dbReference>
<accession>A0A9X2GL31</accession>
<protein>
    <submittedName>
        <fullName evidence="1">Metal-dependent enzyme (Double-stranded beta helix superfamily)</fullName>
    </submittedName>
</protein>
<dbReference type="InterPro" id="IPR011051">
    <property type="entry name" value="RmlC_Cupin_sf"/>
</dbReference>
<dbReference type="CDD" id="cd10548">
    <property type="entry name" value="cupin_CDO"/>
    <property type="match status" value="1"/>
</dbReference>
<evidence type="ECO:0000313" key="1">
    <source>
        <dbReference type="EMBL" id="MCP2356188.1"/>
    </source>
</evidence>
<dbReference type="Proteomes" id="UP001139648">
    <property type="component" value="Unassembled WGS sequence"/>
</dbReference>
<comment type="caution">
    <text evidence="1">The sequence shown here is derived from an EMBL/GenBank/DDBJ whole genome shotgun (WGS) entry which is preliminary data.</text>
</comment>
<evidence type="ECO:0000313" key="2">
    <source>
        <dbReference type="Proteomes" id="UP001139648"/>
    </source>
</evidence>
<dbReference type="Gene3D" id="2.60.120.10">
    <property type="entry name" value="Jelly Rolls"/>
    <property type="match status" value="1"/>
</dbReference>